<keyword evidence="2" id="KW-0677">Repeat</keyword>
<dbReference type="EMBL" id="NCKU01002127">
    <property type="protein sequence ID" value="RWS10352.1"/>
    <property type="molecule type" value="Genomic_DNA"/>
</dbReference>
<dbReference type="PROSITE" id="PS50097">
    <property type="entry name" value="BTB"/>
    <property type="match status" value="2"/>
</dbReference>
<dbReference type="SMART" id="SM00612">
    <property type="entry name" value="Kelch"/>
    <property type="match status" value="3"/>
</dbReference>
<dbReference type="Gene3D" id="3.30.710.10">
    <property type="entry name" value="Potassium Channel Kv1.1, Chain A"/>
    <property type="match status" value="2"/>
</dbReference>
<dbReference type="EMBL" id="NCKU01002222">
    <property type="protein sequence ID" value="RWS10107.1"/>
    <property type="molecule type" value="Genomic_DNA"/>
</dbReference>
<dbReference type="STRING" id="1965070.A0A3S3P8E7"/>
<reference evidence="5" key="2">
    <citation type="submission" date="2018-11" db="EMBL/GenBank/DDBJ databases">
        <title>Trombidioid mite genomics.</title>
        <authorList>
            <person name="Dong X."/>
        </authorList>
    </citation>
    <scope>NUCLEOTIDE SEQUENCE</scope>
    <source>
        <strain evidence="5">UoL-WK</strain>
    </source>
</reference>
<evidence type="ECO:0000313" key="4">
    <source>
        <dbReference type="EMBL" id="RWS09862.1"/>
    </source>
</evidence>
<gene>
    <name evidence="6" type="ORF">B4U79_09374</name>
    <name evidence="4" type="ORF">B4U79_12208</name>
    <name evidence="5" type="ORF">B4U79_12437</name>
</gene>
<dbReference type="GO" id="GO:0003779">
    <property type="term" value="F:actin binding"/>
    <property type="evidence" value="ECO:0007669"/>
    <property type="project" value="UniProtKB-KW"/>
</dbReference>
<evidence type="ECO:0000313" key="7">
    <source>
        <dbReference type="Proteomes" id="UP000285301"/>
    </source>
</evidence>
<dbReference type="InterPro" id="IPR011333">
    <property type="entry name" value="SKP1/BTB/POZ_sf"/>
</dbReference>
<dbReference type="PANTHER" id="PTHR46376">
    <property type="entry name" value="LEUCINE-ZIPPER-LIKE TRANSCRIPTIONAL REGULATOR 1"/>
    <property type="match status" value="1"/>
</dbReference>
<keyword evidence="7" id="KW-1185">Reference proteome</keyword>
<dbReference type="SUPFAM" id="SSF54695">
    <property type="entry name" value="POZ domain"/>
    <property type="match status" value="2"/>
</dbReference>
<feature type="domain" description="BTB" evidence="3">
    <location>
        <begin position="618"/>
        <end position="687"/>
    </location>
</feature>
<dbReference type="EMBL" id="NCKU01002311">
    <property type="protein sequence ID" value="RWS09862.1"/>
    <property type="molecule type" value="Genomic_DNA"/>
</dbReference>
<dbReference type="InterPro" id="IPR015915">
    <property type="entry name" value="Kelch-typ_b-propeller"/>
</dbReference>
<dbReference type="Pfam" id="PF01344">
    <property type="entry name" value="Kelch_1"/>
    <property type="match status" value="1"/>
</dbReference>
<dbReference type="InterPro" id="IPR000210">
    <property type="entry name" value="BTB/POZ_dom"/>
</dbReference>
<dbReference type="SMART" id="SM00225">
    <property type="entry name" value="BTB"/>
    <property type="match status" value="2"/>
</dbReference>
<dbReference type="Gene3D" id="2.120.10.80">
    <property type="entry name" value="Kelch-type beta propeller"/>
    <property type="match status" value="2"/>
</dbReference>
<dbReference type="Proteomes" id="UP000285301">
    <property type="component" value="Unassembled WGS sequence"/>
</dbReference>
<dbReference type="SUPFAM" id="SSF117281">
    <property type="entry name" value="Kelch motif"/>
    <property type="match status" value="1"/>
</dbReference>
<dbReference type="PANTHER" id="PTHR46376:SF1">
    <property type="entry name" value="LEUCINE-ZIPPER-LIKE TRANSCRIPTIONAL REGULATOR 1"/>
    <property type="match status" value="1"/>
</dbReference>
<dbReference type="GO" id="GO:0005794">
    <property type="term" value="C:Golgi apparatus"/>
    <property type="evidence" value="ECO:0007669"/>
    <property type="project" value="TreeGrafter"/>
</dbReference>
<reference evidence="5 7" key="1">
    <citation type="journal article" date="2018" name="Gigascience">
        <title>Genomes of trombidid mites reveal novel predicted allergens and laterally-transferred genes associated with secondary metabolism.</title>
        <authorList>
            <person name="Dong X."/>
            <person name="Chaisiri K."/>
            <person name="Xia D."/>
            <person name="Armstrong S.D."/>
            <person name="Fang Y."/>
            <person name="Donnelly M.J."/>
            <person name="Kadowaki T."/>
            <person name="McGarry J.W."/>
            <person name="Darby A.C."/>
            <person name="Makepeace B.L."/>
        </authorList>
    </citation>
    <scope>NUCLEOTIDE SEQUENCE [LARGE SCALE GENOMIC DNA]</scope>
    <source>
        <strain evidence="5">UoL-WK</strain>
    </source>
</reference>
<dbReference type="AlphaFoldDB" id="A0A3S3P8E7"/>
<name>A0A3S3P8E7_9ACAR</name>
<evidence type="ECO:0000256" key="1">
    <source>
        <dbReference type="ARBA" id="ARBA00022441"/>
    </source>
</evidence>
<dbReference type="Pfam" id="PF24681">
    <property type="entry name" value="Kelch_KLHDC2_KLHL20_DRC7"/>
    <property type="match status" value="1"/>
</dbReference>
<dbReference type="CDD" id="cd18505">
    <property type="entry name" value="BACK1_LZTR1"/>
    <property type="match status" value="1"/>
</dbReference>
<comment type="caution">
    <text evidence="5">The sequence shown here is derived from an EMBL/GenBank/DDBJ whole genome shotgun (WGS) entry which is preliminary data.</text>
</comment>
<dbReference type="FunFam" id="3.30.710.10:FF:000024">
    <property type="entry name" value="Leucine-zipper-like transcriptional regulator 1"/>
    <property type="match status" value="1"/>
</dbReference>
<dbReference type="CDD" id="cd18506">
    <property type="entry name" value="BACK2_LZTR1"/>
    <property type="match status" value="1"/>
</dbReference>
<evidence type="ECO:0000259" key="3">
    <source>
        <dbReference type="PROSITE" id="PS50097"/>
    </source>
</evidence>
<dbReference type="InterPro" id="IPR006652">
    <property type="entry name" value="Kelch_1"/>
</dbReference>
<evidence type="ECO:0000313" key="6">
    <source>
        <dbReference type="EMBL" id="RWS10352.1"/>
    </source>
</evidence>
<protein>
    <submittedName>
        <fullName evidence="5">Leucine-zipper-like transcriptional regulator 1</fullName>
    </submittedName>
</protein>
<proteinExistence type="predicted"/>
<dbReference type="CDD" id="cd18309">
    <property type="entry name" value="BTB2_POZ_LZTR1"/>
    <property type="match status" value="1"/>
</dbReference>
<evidence type="ECO:0000256" key="2">
    <source>
        <dbReference type="ARBA" id="ARBA00022737"/>
    </source>
</evidence>
<dbReference type="InterPro" id="IPR051568">
    <property type="entry name" value="LZTR1/Attractin"/>
</dbReference>
<keyword evidence="1" id="KW-0880">Kelch repeat</keyword>
<dbReference type="FunFam" id="2.120.10.80:FF:000090">
    <property type="entry name" value="Leucine-zipper transcriptional regulator 1"/>
    <property type="match status" value="1"/>
</dbReference>
<evidence type="ECO:0000313" key="5">
    <source>
        <dbReference type="EMBL" id="RWS10107.1"/>
    </source>
</evidence>
<feature type="domain" description="BTB" evidence="3">
    <location>
        <begin position="374"/>
        <end position="466"/>
    </location>
</feature>
<dbReference type="Pfam" id="PF00651">
    <property type="entry name" value="BTB"/>
    <property type="match status" value="2"/>
</dbReference>
<dbReference type="OrthoDB" id="10250130at2759"/>
<accession>A0A3S3P8E7</accession>
<sequence>MEGSTTSAQQSPPAATCCGMSVEWPNFECGNRESSTRWIRCSECDEFVGSRRSKHTIVSHRDALYVFGGDNGRHMLNDLLRYDINDKSWGRAFTTGTPPAPRYHHSASVHRNSMFIFGGYTGDIHSNVNLTNRNDLFEYKFSNGQWIEWKFAGRVPVPRSAHGAAVYDDRLWIFAGYDGNARLNDMWSLNLTKVEEWECVEQLGDCPPTCCNFPVAVARDSMFVFSGQSGAKMTNDLFMFHFTTKFWTRISTTEHILRGAPPPPTRRYGHTMVACDHHLYVFGGAADSTLPNDLHSFDLNSKTWSIVQTSSDSEVPSGRLFHAAAVIGDVMFIYGGTVDNNIRSSELFQFKLSPHPQCTLTSDFGRLLKSQQFTDVEFILTPDNGSEEIRMKAHVAFVAARSAYLRDKIRLEIERQKELQLEAEAEDWFFMSRNVKCLEIELSNVNPEAFELVLNYIYTDQIDHSSKSKDPLSNKMVLLMMDVYTLSVIFKLKRLEQLCVQYLNAAINNRNVLVALQNASELNLDFIKEFCMKFIVKENNFTQIVMSKEFETLSKPLMIEIIRRKQMPNIRNFDTSQSEATYSSNEYSVAHSLDNKTIGTTLQQDMQVFLEKTGKEFSDILLRLDKHSILSHKAILAARCGYFEAMFRSFMPENNSVTIAIGEMIPSLQSFNTLLRYIYYGEVNMPPEDSLYLFSAPVFYSFTNNRLQVFCKQNLEMNVTFENVIQILEAADYIQALDMKKHALNIIVSNFKKVSQLERLGNLSKPLLLDILLTLAEHF</sequence>
<organism evidence="5 7">
    <name type="scientific">Dinothrombium tinctorium</name>
    <dbReference type="NCBI Taxonomy" id="1965070"/>
    <lineage>
        <taxon>Eukaryota</taxon>
        <taxon>Metazoa</taxon>
        <taxon>Ecdysozoa</taxon>
        <taxon>Arthropoda</taxon>
        <taxon>Chelicerata</taxon>
        <taxon>Arachnida</taxon>
        <taxon>Acari</taxon>
        <taxon>Acariformes</taxon>
        <taxon>Trombidiformes</taxon>
        <taxon>Prostigmata</taxon>
        <taxon>Anystina</taxon>
        <taxon>Parasitengona</taxon>
        <taxon>Trombidioidea</taxon>
        <taxon>Trombidiidae</taxon>
        <taxon>Dinothrombium</taxon>
    </lineage>
</organism>